<dbReference type="Proteomes" id="UP001627154">
    <property type="component" value="Unassembled WGS sequence"/>
</dbReference>
<comment type="caution">
    <text evidence="3">The sequence shown here is derived from an EMBL/GenBank/DDBJ whole genome shotgun (WGS) entry which is preliminary data.</text>
</comment>
<evidence type="ECO:0000256" key="1">
    <source>
        <dbReference type="SAM" id="MobiDB-lite"/>
    </source>
</evidence>
<dbReference type="EMBL" id="JBJJXI010000170">
    <property type="protein sequence ID" value="KAL3384589.1"/>
    <property type="molecule type" value="Genomic_DNA"/>
</dbReference>
<proteinExistence type="predicted"/>
<evidence type="ECO:0000313" key="4">
    <source>
        <dbReference type="Proteomes" id="UP001627154"/>
    </source>
</evidence>
<feature type="region of interest" description="Disordered" evidence="1">
    <location>
        <begin position="23"/>
        <end position="66"/>
    </location>
</feature>
<feature type="signal peptide" evidence="2">
    <location>
        <begin position="1"/>
        <end position="16"/>
    </location>
</feature>
<reference evidence="3 4" key="1">
    <citation type="journal article" date="2024" name="bioRxiv">
        <title>A reference genome for Trichogramma kaykai: A tiny desert-dwelling parasitoid wasp with competing sex-ratio distorters.</title>
        <authorList>
            <person name="Culotta J."/>
            <person name="Lindsey A.R."/>
        </authorList>
    </citation>
    <scope>NUCLEOTIDE SEQUENCE [LARGE SCALE GENOMIC DNA]</scope>
    <source>
        <strain evidence="3 4">KSX58</strain>
    </source>
</reference>
<organism evidence="3 4">
    <name type="scientific">Trichogramma kaykai</name>
    <dbReference type="NCBI Taxonomy" id="54128"/>
    <lineage>
        <taxon>Eukaryota</taxon>
        <taxon>Metazoa</taxon>
        <taxon>Ecdysozoa</taxon>
        <taxon>Arthropoda</taxon>
        <taxon>Hexapoda</taxon>
        <taxon>Insecta</taxon>
        <taxon>Pterygota</taxon>
        <taxon>Neoptera</taxon>
        <taxon>Endopterygota</taxon>
        <taxon>Hymenoptera</taxon>
        <taxon>Apocrita</taxon>
        <taxon>Proctotrupomorpha</taxon>
        <taxon>Chalcidoidea</taxon>
        <taxon>Trichogrammatidae</taxon>
        <taxon>Trichogramma</taxon>
    </lineage>
</organism>
<sequence length="88" mass="10473">MRFHIFLCMLIFLISAISINSAKKHQRHTTTIEPSLEEDEQPQRPMHMRPRPPMPHRPHHHRPMNNPLVNLPITFLIDISIAKKEKRK</sequence>
<accession>A0ABD2VV42</accession>
<protein>
    <submittedName>
        <fullName evidence="3">Uncharacterized protein</fullName>
    </submittedName>
</protein>
<name>A0ABD2VV42_9HYME</name>
<evidence type="ECO:0000256" key="2">
    <source>
        <dbReference type="SAM" id="SignalP"/>
    </source>
</evidence>
<evidence type="ECO:0000313" key="3">
    <source>
        <dbReference type="EMBL" id="KAL3384589.1"/>
    </source>
</evidence>
<feature type="compositionally biased region" description="Basic residues" evidence="1">
    <location>
        <begin position="46"/>
        <end position="63"/>
    </location>
</feature>
<gene>
    <name evidence="3" type="ORF">TKK_019684</name>
</gene>
<dbReference type="AlphaFoldDB" id="A0ABD2VV42"/>
<keyword evidence="4" id="KW-1185">Reference proteome</keyword>
<feature type="chain" id="PRO_5044831035" evidence="2">
    <location>
        <begin position="17"/>
        <end position="88"/>
    </location>
</feature>
<keyword evidence="2" id="KW-0732">Signal</keyword>